<dbReference type="EMBL" id="GBXM01078061">
    <property type="protein sequence ID" value="JAH30516.1"/>
    <property type="molecule type" value="Transcribed_RNA"/>
</dbReference>
<reference evidence="1" key="2">
    <citation type="journal article" date="2015" name="Fish Shellfish Immunol.">
        <title>Early steps in the European eel (Anguilla anguilla)-Vibrio vulnificus interaction in the gills: Role of the RtxA13 toxin.</title>
        <authorList>
            <person name="Callol A."/>
            <person name="Pajuelo D."/>
            <person name="Ebbesson L."/>
            <person name="Teles M."/>
            <person name="MacKenzie S."/>
            <person name="Amaro C."/>
        </authorList>
    </citation>
    <scope>NUCLEOTIDE SEQUENCE</scope>
</reference>
<organism evidence="1">
    <name type="scientific">Anguilla anguilla</name>
    <name type="common">European freshwater eel</name>
    <name type="synonym">Muraena anguilla</name>
    <dbReference type="NCBI Taxonomy" id="7936"/>
    <lineage>
        <taxon>Eukaryota</taxon>
        <taxon>Metazoa</taxon>
        <taxon>Chordata</taxon>
        <taxon>Craniata</taxon>
        <taxon>Vertebrata</taxon>
        <taxon>Euteleostomi</taxon>
        <taxon>Actinopterygii</taxon>
        <taxon>Neopterygii</taxon>
        <taxon>Teleostei</taxon>
        <taxon>Anguilliformes</taxon>
        <taxon>Anguillidae</taxon>
        <taxon>Anguilla</taxon>
    </lineage>
</organism>
<accession>A0A0E9RMY2</accession>
<dbReference type="AlphaFoldDB" id="A0A0E9RMY2"/>
<evidence type="ECO:0000313" key="1">
    <source>
        <dbReference type="EMBL" id="JAH30516.1"/>
    </source>
</evidence>
<reference evidence="1" key="1">
    <citation type="submission" date="2014-11" db="EMBL/GenBank/DDBJ databases">
        <authorList>
            <person name="Amaro Gonzalez C."/>
        </authorList>
    </citation>
    <scope>NUCLEOTIDE SEQUENCE</scope>
</reference>
<sequence>MTAKCSECPFMSMPPRFKLVKYTHYSLQFVLQMISNYCCIYL</sequence>
<protein>
    <submittedName>
        <fullName evidence="1">Uncharacterized protein</fullName>
    </submittedName>
</protein>
<name>A0A0E9RMY2_ANGAN</name>
<proteinExistence type="predicted"/>